<protein>
    <recommendedName>
        <fullName evidence="7">Matrin-type domain-containing protein</fullName>
    </recommendedName>
</protein>
<dbReference type="InterPro" id="IPR036236">
    <property type="entry name" value="Znf_C2H2_sf"/>
</dbReference>
<evidence type="ECO:0000256" key="1">
    <source>
        <dbReference type="ARBA" id="ARBA00004123"/>
    </source>
</evidence>
<dbReference type="InParanoid" id="A0A067Q4E3"/>
<dbReference type="GO" id="GO:0000398">
    <property type="term" value="P:mRNA splicing, via spliceosome"/>
    <property type="evidence" value="ECO:0007669"/>
    <property type="project" value="InterPro"/>
</dbReference>
<feature type="compositionally biased region" description="Basic and acidic residues" evidence="6">
    <location>
        <begin position="168"/>
        <end position="188"/>
    </location>
</feature>
<keyword evidence="9" id="KW-1185">Reference proteome</keyword>
<dbReference type="Gene3D" id="3.30.160.60">
    <property type="entry name" value="Classic Zinc Finger"/>
    <property type="match status" value="1"/>
</dbReference>
<dbReference type="GO" id="GO:0003723">
    <property type="term" value="F:RNA binding"/>
    <property type="evidence" value="ECO:0007669"/>
    <property type="project" value="TreeGrafter"/>
</dbReference>
<dbReference type="STRING" id="933084.A0A067Q4E3"/>
<dbReference type="InterPro" id="IPR013085">
    <property type="entry name" value="U1-CZ_Znf_C2H2"/>
</dbReference>
<gene>
    <name evidence="8" type="ORF">JAAARDRAFT_47417</name>
</gene>
<dbReference type="HOGENOM" id="CLU_065002_0_0_1"/>
<keyword evidence="5" id="KW-0539">Nucleus</keyword>
<comment type="subcellular location">
    <subcellularLocation>
        <location evidence="1">Nucleus</location>
    </subcellularLocation>
</comment>
<keyword evidence="2" id="KW-0479">Metal-binding</keyword>
<evidence type="ECO:0000259" key="7">
    <source>
        <dbReference type="PROSITE" id="PS50171"/>
    </source>
</evidence>
<dbReference type="PANTHER" id="PTHR13173">
    <property type="entry name" value="WW DOMAIN BINDING PROTEIN 4"/>
    <property type="match status" value="1"/>
</dbReference>
<evidence type="ECO:0000313" key="8">
    <source>
        <dbReference type="EMBL" id="KDQ57436.1"/>
    </source>
</evidence>
<dbReference type="EMBL" id="KL197719">
    <property type="protein sequence ID" value="KDQ57436.1"/>
    <property type="molecule type" value="Genomic_DNA"/>
</dbReference>
<dbReference type="PROSITE" id="PS50171">
    <property type="entry name" value="ZF_MATRIN"/>
    <property type="match status" value="1"/>
</dbReference>
<evidence type="ECO:0000256" key="5">
    <source>
        <dbReference type="ARBA" id="ARBA00023242"/>
    </source>
</evidence>
<dbReference type="OrthoDB" id="191651at2759"/>
<organism evidence="8 9">
    <name type="scientific">Jaapia argillacea MUCL 33604</name>
    <dbReference type="NCBI Taxonomy" id="933084"/>
    <lineage>
        <taxon>Eukaryota</taxon>
        <taxon>Fungi</taxon>
        <taxon>Dikarya</taxon>
        <taxon>Basidiomycota</taxon>
        <taxon>Agaricomycotina</taxon>
        <taxon>Agaricomycetes</taxon>
        <taxon>Agaricomycetidae</taxon>
        <taxon>Jaapiales</taxon>
        <taxon>Jaapiaceae</taxon>
        <taxon>Jaapia</taxon>
    </lineage>
</organism>
<dbReference type="GO" id="GO:0071011">
    <property type="term" value="C:precatalytic spliceosome"/>
    <property type="evidence" value="ECO:0007669"/>
    <property type="project" value="TreeGrafter"/>
</dbReference>
<evidence type="ECO:0000256" key="6">
    <source>
        <dbReference type="SAM" id="MobiDB-lite"/>
    </source>
</evidence>
<dbReference type="Proteomes" id="UP000027265">
    <property type="component" value="Unassembled WGS sequence"/>
</dbReference>
<feature type="compositionally biased region" description="Basic and acidic residues" evidence="6">
    <location>
        <begin position="259"/>
        <end position="269"/>
    </location>
</feature>
<dbReference type="InterPro" id="IPR003604">
    <property type="entry name" value="Matrin/U1-like-C_Znf_C2H2"/>
</dbReference>
<dbReference type="SUPFAM" id="SSF57667">
    <property type="entry name" value="beta-beta-alpha zinc fingers"/>
    <property type="match status" value="1"/>
</dbReference>
<dbReference type="InterPro" id="IPR000690">
    <property type="entry name" value="Matrin/U1-C_Znf_C2H2"/>
</dbReference>
<evidence type="ECO:0000256" key="4">
    <source>
        <dbReference type="ARBA" id="ARBA00022833"/>
    </source>
</evidence>
<feature type="compositionally biased region" description="Basic residues" evidence="6">
    <location>
        <begin position="332"/>
        <end position="346"/>
    </location>
</feature>
<evidence type="ECO:0000313" key="9">
    <source>
        <dbReference type="Proteomes" id="UP000027265"/>
    </source>
</evidence>
<evidence type="ECO:0000256" key="3">
    <source>
        <dbReference type="ARBA" id="ARBA00022771"/>
    </source>
</evidence>
<feature type="compositionally biased region" description="Low complexity" evidence="6">
    <location>
        <begin position="70"/>
        <end position="102"/>
    </location>
</feature>
<dbReference type="AlphaFoldDB" id="A0A067Q4E3"/>
<feature type="compositionally biased region" description="Basic and acidic residues" evidence="6">
    <location>
        <begin position="307"/>
        <end position="318"/>
    </location>
</feature>
<sequence>MSEYWVSKNRYYCKYCEIYIADDAPSRRQHETGLRHKGNVERFVRGLYKASSQKKHDQDEEKREMARVEQAAQAAFAQDVGAGYAKAGSSSSSAASTSAPVAPRKPPPKPSNPWQNYSTAASLGYDDPDEEKRLAEAERRRMAGIAGEWEVVAQPLPTPEEPVVPSFEDGHDGKKRAAESGQELDTRQFKLRKKTLGTGLGEIYDPGLIPVKLKNPKKEDTLDGVDENGSSAGPSGSGSPYLQETATPLPKWTKLQWKRPGEEGNRDEGTQQEGGEIVDEAVHETVGEQETPSIKQDEVLDTSPSLKVEEKSSVKLEPTDSISPPSESGGLFRKRKVPAGGRGRRT</sequence>
<feature type="region of interest" description="Disordered" evidence="6">
    <location>
        <begin position="48"/>
        <end position="346"/>
    </location>
</feature>
<feature type="compositionally biased region" description="Low complexity" evidence="6">
    <location>
        <begin position="229"/>
        <end position="240"/>
    </location>
</feature>
<accession>A0A067Q4E3</accession>
<dbReference type="PANTHER" id="PTHR13173:SF10">
    <property type="entry name" value="WW DOMAIN-BINDING PROTEIN 4"/>
    <property type="match status" value="1"/>
</dbReference>
<name>A0A067Q4E3_9AGAM</name>
<keyword evidence="3" id="KW-0863">Zinc-finger</keyword>
<proteinExistence type="predicted"/>
<evidence type="ECO:0000256" key="2">
    <source>
        <dbReference type="ARBA" id="ARBA00022723"/>
    </source>
</evidence>
<keyword evidence="4" id="KW-0862">Zinc</keyword>
<dbReference type="Pfam" id="PF06220">
    <property type="entry name" value="zf-U1"/>
    <property type="match status" value="1"/>
</dbReference>
<reference evidence="9" key="1">
    <citation type="journal article" date="2014" name="Proc. Natl. Acad. Sci. U.S.A.">
        <title>Extensive sampling of basidiomycete genomes demonstrates inadequacy of the white-rot/brown-rot paradigm for wood decay fungi.</title>
        <authorList>
            <person name="Riley R."/>
            <person name="Salamov A.A."/>
            <person name="Brown D.W."/>
            <person name="Nagy L.G."/>
            <person name="Floudas D."/>
            <person name="Held B.W."/>
            <person name="Levasseur A."/>
            <person name="Lombard V."/>
            <person name="Morin E."/>
            <person name="Otillar R."/>
            <person name="Lindquist E.A."/>
            <person name="Sun H."/>
            <person name="LaButti K.M."/>
            <person name="Schmutz J."/>
            <person name="Jabbour D."/>
            <person name="Luo H."/>
            <person name="Baker S.E."/>
            <person name="Pisabarro A.G."/>
            <person name="Walton J.D."/>
            <person name="Blanchette R.A."/>
            <person name="Henrissat B."/>
            <person name="Martin F."/>
            <person name="Cullen D."/>
            <person name="Hibbett D.S."/>
            <person name="Grigoriev I.V."/>
        </authorList>
    </citation>
    <scope>NUCLEOTIDE SEQUENCE [LARGE SCALE GENOMIC DNA]</scope>
    <source>
        <strain evidence="9">MUCL 33604</strain>
    </source>
</reference>
<feature type="compositionally biased region" description="Basic and acidic residues" evidence="6">
    <location>
        <begin position="130"/>
        <end position="141"/>
    </location>
</feature>
<feature type="domain" description="Matrin-type" evidence="7">
    <location>
        <begin position="11"/>
        <end position="42"/>
    </location>
</feature>
<dbReference type="InterPro" id="IPR040023">
    <property type="entry name" value="WBP4"/>
</dbReference>
<feature type="compositionally biased region" description="Basic and acidic residues" evidence="6">
    <location>
        <begin position="54"/>
        <end position="67"/>
    </location>
</feature>
<dbReference type="GO" id="GO:0008270">
    <property type="term" value="F:zinc ion binding"/>
    <property type="evidence" value="ECO:0007669"/>
    <property type="project" value="UniProtKB-KW"/>
</dbReference>
<dbReference type="SMART" id="SM00451">
    <property type="entry name" value="ZnF_U1"/>
    <property type="match status" value="1"/>
</dbReference>